<dbReference type="InterPro" id="IPR003661">
    <property type="entry name" value="HisK_dim/P_dom"/>
</dbReference>
<dbReference type="EC" id="2.7.13.3" evidence="3"/>
<dbReference type="SMART" id="SM00387">
    <property type="entry name" value="HATPase_c"/>
    <property type="match status" value="1"/>
</dbReference>
<evidence type="ECO:0000256" key="6">
    <source>
        <dbReference type="ARBA" id="ARBA00022692"/>
    </source>
</evidence>
<comment type="caution">
    <text evidence="13">The sequence shown here is derived from an EMBL/GenBank/DDBJ whole genome shotgun (WGS) entry which is preliminary data.</text>
</comment>
<evidence type="ECO:0000256" key="8">
    <source>
        <dbReference type="ARBA" id="ARBA00022989"/>
    </source>
</evidence>
<evidence type="ECO:0000256" key="7">
    <source>
        <dbReference type="ARBA" id="ARBA00022777"/>
    </source>
</evidence>
<feature type="domain" description="Histidine kinase" evidence="11">
    <location>
        <begin position="192"/>
        <end position="402"/>
    </location>
</feature>
<feature type="domain" description="HAMP" evidence="12">
    <location>
        <begin position="132"/>
        <end position="184"/>
    </location>
</feature>
<dbReference type="PANTHER" id="PTHR45436:SF5">
    <property type="entry name" value="SENSOR HISTIDINE KINASE TRCS"/>
    <property type="match status" value="1"/>
</dbReference>
<evidence type="ECO:0000256" key="9">
    <source>
        <dbReference type="ARBA" id="ARBA00023012"/>
    </source>
</evidence>
<dbReference type="Pfam" id="PF00512">
    <property type="entry name" value="HisKA"/>
    <property type="match status" value="1"/>
</dbReference>
<dbReference type="STRING" id="824.CGRAC_1832"/>
<dbReference type="GO" id="GO:0000155">
    <property type="term" value="F:phosphorelay sensor kinase activity"/>
    <property type="evidence" value="ECO:0007669"/>
    <property type="project" value="InterPro"/>
</dbReference>
<dbReference type="PROSITE" id="PS50109">
    <property type="entry name" value="HIS_KIN"/>
    <property type="match status" value="1"/>
</dbReference>
<dbReference type="SUPFAM" id="SSF55874">
    <property type="entry name" value="ATPase domain of HSP90 chaperone/DNA topoisomerase II/histidine kinase"/>
    <property type="match status" value="1"/>
</dbReference>
<keyword evidence="6 10" id="KW-0812">Transmembrane</keyword>
<dbReference type="EMBL" id="ACYG01000024">
    <property type="protein sequence ID" value="EEV17685.1"/>
    <property type="molecule type" value="Genomic_DNA"/>
</dbReference>
<evidence type="ECO:0000259" key="11">
    <source>
        <dbReference type="PROSITE" id="PS50109"/>
    </source>
</evidence>
<evidence type="ECO:0000256" key="1">
    <source>
        <dbReference type="ARBA" id="ARBA00000085"/>
    </source>
</evidence>
<evidence type="ECO:0000256" key="5">
    <source>
        <dbReference type="ARBA" id="ARBA00022679"/>
    </source>
</evidence>
<dbReference type="CDD" id="cd00082">
    <property type="entry name" value="HisKA"/>
    <property type="match status" value="1"/>
</dbReference>
<dbReference type="AlphaFoldDB" id="C8PHS1"/>
<proteinExistence type="predicted"/>
<evidence type="ECO:0000256" key="3">
    <source>
        <dbReference type="ARBA" id="ARBA00012438"/>
    </source>
</evidence>
<keyword evidence="10" id="KW-0472">Membrane</keyword>
<dbReference type="InterPro" id="IPR036097">
    <property type="entry name" value="HisK_dim/P_sf"/>
</dbReference>
<dbReference type="InterPro" id="IPR003594">
    <property type="entry name" value="HATPase_dom"/>
</dbReference>
<dbReference type="InterPro" id="IPR036890">
    <property type="entry name" value="HATPase_C_sf"/>
</dbReference>
<evidence type="ECO:0000259" key="12">
    <source>
        <dbReference type="PROSITE" id="PS50885"/>
    </source>
</evidence>
<name>C8PHS1_9BACT</name>
<dbReference type="Pfam" id="PF02518">
    <property type="entry name" value="HATPase_c"/>
    <property type="match status" value="1"/>
</dbReference>
<gene>
    <name evidence="13" type="ORF">CAMGR0001_0517</name>
</gene>
<evidence type="ECO:0000256" key="4">
    <source>
        <dbReference type="ARBA" id="ARBA00022553"/>
    </source>
</evidence>
<dbReference type="SMART" id="SM00388">
    <property type="entry name" value="HisKA"/>
    <property type="match status" value="1"/>
</dbReference>
<keyword evidence="14" id="KW-1185">Reference proteome</keyword>
<dbReference type="eggNOG" id="COG2205">
    <property type="taxonomic scope" value="Bacteria"/>
</dbReference>
<comment type="catalytic activity">
    <reaction evidence="1">
        <text>ATP + protein L-histidine = ADP + protein N-phospho-L-histidine.</text>
        <dbReference type="EC" id="2.7.13.3"/>
    </reaction>
</comment>
<evidence type="ECO:0000313" key="13">
    <source>
        <dbReference type="EMBL" id="EEV17685.1"/>
    </source>
</evidence>
<dbReference type="RefSeq" id="WP_005871262.1">
    <property type="nucleotide sequence ID" value="NZ_ACYG01000024.1"/>
</dbReference>
<dbReference type="InterPro" id="IPR003660">
    <property type="entry name" value="HAMP_dom"/>
</dbReference>
<feature type="transmembrane region" description="Helical" evidence="10">
    <location>
        <begin position="108"/>
        <end position="129"/>
    </location>
</feature>
<keyword evidence="5" id="KW-0808">Transferase</keyword>
<sequence>MLIVIFSVMLYNYMRITIFETPVQNLIQRAQKIVEASMPPEKISSFLQNTPGEYESKIIENESINKPKFIESSEDGRSYLQLHYPYGKDKILSIKADVSVYANIVNQILIDIILVNLTMIFLVVFYAMFLSRMLLMPIKLISQRLASVDEKFLKPIDAAEIPSEFSPLSNSINRLLERIETFILYQKELFIGIAHELKTPLAVMKTKNEVTLIKPRESDKYIEALKNNNDSIDSMNKMISSILEIGRQEGAQFEAPEQTDMIAYLRELCVGFKILARTAGKDLTMDLKPEQLEISVQKSLFMHVIQNFIQNAIKFSPDGEKVLIESGISEGNFIVRVANKGEPLNEEIDYFAPFKRYGGKPGAGLGLFLAKNAAQAMGAQVDLKNDKARSLIVAIFKLPLKNLRNSPKFRYFKTK</sequence>
<keyword evidence="4" id="KW-0597">Phosphoprotein</keyword>
<keyword evidence="9" id="KW-0902">Two-component regulatory system</keyword>
<organism evidence="13 14">
    <name type="scientific">Campylobacter gracilis RM3268</name>
    <dbReference type="NCBI Taxonomy" id="553220"/>
    <lineage>
        <taxon>Bacteria</taxon>
        <taxon>Pseudomonadati</taxon>
        <taxon>Campylobacterota</taxon>
        <taxon>Epsilonproteobacteria</taxon>
        <taxon>Campylobacterales</taxon>
        <taxon>Campylobacteraceae</taxon>
        <taxon>Campylobacter</taxon>
    </lineage>
</organism>
<keyword evidence="7 13" id="KW-0418">Kinase</keyword>
<dbReference type="GO" id="GO:0005886">
    <property type="term" value="C:plasma membrane"/>
    <property type="evidence" value="ECO:0007669"/>
    <property type="project" value="TreeGrafter"/>
</dbReference>
<dbReference type="SUPFAM" id="SSF47384">
    <property type="entry name" value="Homodimeric domain of signal transducing histidine kinase"/>
    <property type="match status" value="1"/>
</dbReference>
<dbReference type="Gene3D" id="3.30.565.10">
    <property type="entry name" value="Histidine kinase-like ATPase, C-terminal domain"/>
    <property type="match status" value="1"/>
</dbReference>
<protein>
    <recommendedName>
        <fullName evidence="3">histidine kinase</fullName>
        <ecNumber evidence="3">2.7.13.3</ecNumber>
    </recommendedName>
</protein>
<comment type="subcellular location">
    <subcellularLocation>
        <location evidence="2">Membrane</location>
    </subcellularLocation>
</comment>
<keyword evidence="8 10" id="KW-1133">Transmembrane helix</keyword>
<dbReference type="PROSITE" id="PS50885">
    <property type="entry name" value="HAMP"/>
    <property type="match status" value="1"/>
</dbReference>
<dbReference type="Proteomes" id="UP000005709">
    <property type="component" value="Unassembled WGS sequence"/>
</dbReference>
<evidence type="ECO:0000313" key="14">
    <source>
        <dbReference type="Proteomes" id="UP000005709"/>
    </source>
</evidence>
<reference evidence="13 14" key="1">
    <citation type="submission" date="2009-07" db="EMBL/GenBank/DDBJ databases">
        <authorList>
            <person name="Madupu R."/>
            <person name="Sebastian Y."/>
            <person name="Durkin A.S."/>
            <person name="Torralba M."/>
            <person name="Methe B."/>
            <person name="Sutton G.G."/>
            <person name="Strausberg R.L."/>
            <person name="Nelson K.E."/>
        </authorList>
    </citation>
    <scope>NUCLEOTIDE SEQUENCE [LARGE SCALE GENOMIC DNA]</scope>
    <source>
        <strain evidence="13 14">RM3268</strain>
    </source>
</reference>
<dbReference type="PANTHER" id="PTHR45436">
    <property type="entry name" value="SENSOR HISTIDINE KINASE YKOH"/>
    <property type="match status" value="1"/>
</dbReference>
<evidence type="ECO:0000256" key="10">
    <source>
        <dbReference type="SAM" id="Phobius"/>
    </source>
</evidence>
<accession>C8PHS1</accession>
<dbReference type="InterPro" id="IPR050428">
    <property type="entry name" value="TCS_sensor_his_kinase"/>
</dbReference>
<dbReference type="Gene3D" id="1.10.287.130">
    <property type="match status" value="1"/>
</dbReference>
<dbReference type="InterPro" id="IPR005467">
    <property type="entry name" value="His_kinase_dom"/>
</dbReference>
<evidence type="ECO:0000256" key="2">
    <source>
        <dbReference type="ARBA" id="ARBA00004370"/>
    </source>
</evidence>